<evidence type="ECO:0000256" key="1">
    <source>
        <dbReference type="ARBA" id="ARBA00022679"/>
    </source>
</evidence>
<dbReference type="Proteomes" id="UP000516404">
    <property type="component" value="Chromosome"/>
</dbReference>
<dbReference type="Pfam" id="PF00583">
    <property type="entry name" value="Acetyltransf_1"/>
    <property type="match status" value="1"/>
</dbReference>
<keyword evidence="6" id="KW-1185">Reference proteome</keyword>
<dbReference type="SUPFAM" id="SSF55331">
    <property type="entry name" value="Tautomerase/MIF"/>
    <property type="match status" value="1"/>
</dbReference>
<dbReference type="PANTHER" id="PTHR10908:SF0">
    <property type="entry name" value="SEROTONIN N-ACETYLTRANSFERASE"/>
    <property type="match status" value="1"/>
</dbReference>
<dbReference type="InterPro" id="IPR016181">
    <property type="entry name" value="Acyl_CoA_acyltransferase"/>
</dbReference>
<feature type="domain" description="N-acetyltransferase" evidence="4">
    <location>
        <begin position="72"/>
        <end position="230"/>
    </location>
</feature>
<dbReference type="InterPro" id="IPR000182">
    <property type="entry name" value="GNAT_dom"/>
</dbReference>
<proteinExistence type="predicted"/>
<dbReference type="Pfam" id="PF01361">
    <property type="entry name" value="Tautomerase"/>
    <property type="match status" value="1"/>
</dbReference>
<keyword evidence="1 5" id="KW-0808">Transferase</keyword>
<organism evidence="5 6">
    <name type="scientific">Rothia terrae</name>
    <dbReference type="NCBI Taxonomy" id="396015"/>
    <lineage>
        <taxon>Bacteria</taxon>
        <taxon>Bacillati</taxon>
        <taxon>Actinomycetota</taxon>
        <taxon>Actinomycetes</taxon>
        <taxon>Micrococcales</taxon>
        <taxon>Micrococcaceae</taxon>
        <taxon>Rothia</taxon>
    </lineage>
</organism>
<dbReference type="PROSITE" id="PS51186">
    <property type="entry name" value="GNAT"/>
    <property type="match status" value="1"/>
</dbReference>
<sequence length="231" mass="25671">MPLINVSYAAQVSESQKAELIAELTKTYTRVMGTQESSVWVMLNEVPRADWGVGGQSLAHMDVQKSQPEPTVKVRQATSDDMARLAEIEAECFPAAEAASLESLSARFNVFGDHFWVLEADGEIVSFINGMVTDSPVIFDELFEDANAHTRYGAYQSIFGINTLPDYRGRGYAATLINKLIEQARDEKRTGVILTCKEELIGYYSQFGFELDGVSDSTHGGARWHDMTLHF</sequence>
<evidence type="ECO:0000259" key="4">
    <source>
        <dbReference type="PROSITE" id="PS51186"/>
    </source>
</evidence>
<dbReference type="InterPro" id="IPR051635">
    <property type="entry name" value="SNAT-like"/>
</dbReference>
<dbReference type="GO" id="GO:0016853">
    <property type="term" value="F:isomerase activity"/>
    <property type="evidence" value="ECO:0007669"/>
    <property type="project" value="UniProtKB-KW"/>
</dbReference>
<evidence type="ECO:0000256" key="2">
    <source>
        <dbReference type="ARBA" id="ARBA00023235"/>
    </source>
</evidence>
<dbReference type="SUPFAM" id="SSF55729">
    <property type="entry name" value="Acyl-CoA N-acyltransferases (Nat)"/>
    <property type="match status" value="1"/>
</dbReference>
<reference evidence="5 6" key="1">
    <citation type="submission" date="2020-09" db="EMBL/GenBank/DDBJ databases">
        <title>Investigation of environmental microbes.</title>
        <authorList>
            <person name="Ou Y."/>
            <person name="Kang Q."/>
        </authorList>
    </citation>
    <scope>NUCLEOTIDE SEQUENCE [LARGE SCALE GENOMIC DNA]</scope>
    <source>
        <strain evidence="5 6">KJZ-14</strain>
    </source>
</reference>
<keyword evidence="3" id="KW-0012">Acyltransferase</keyword>
<accession>A0A7H2BG92</accession>
<dbReference type="InterPro" id="IPR014347">
    <property type="entry name" value="Tautomerase/MIF_sf"/>
</dbReference>
<dbReference type="RefSeq" id="WP_190725291.1">
    <property type="nucleotide sequence ID" value="NZ_CP061539.1"/>
</dbReference>
<protein>
    <submittedName>
        <fullName evidence="5">GNAT family N-acetyltransferase</fullName>
    </submittedName>
</protein>
<gene>
    <name evidence="5" type="ORF">IDM49_05445</name>
</gene>
<dbReference type="KEGG" id="rter:IDM49_05445"/>
<keyword evidence="2" id="KW-0413">Isomerase</keyword>
<dbReference type="InterPro" id="IPR004370">
    <property type="entry name" value="4-OT-like_dom"/>
</dbReference>
<dbReference type="Gene3D" id="3.30.429.10">
    <property type="entry name" value="Macrophage Migration Inhibitory Factor"/>
    <property type="match status" value="1"/>
</dbReference>
<dbReference type="Gene3D" id="3.40.630.30">
    <property type="match status" value="1"/>
</dbReference>
<evidence type="ECO:0000256" key="3">
    <source>
        <dbReference type="ARBA" id="ARBA00023315"/>
    </source>
</evidence>
<dbReference type="GO" id="GO:0008080">
    <property type="term" value="F:N-acetyltransferase activity"/>
    <property type="evidence" value="ECO:0007669"/>
    <property type="project" value="UniProtKB-ARBA"/>
</dbReference>
<name>A0A7H2BG92_9MICC</name>
<dbReference type="EMBL" id="CP061539">
    <property type="protein sequence ID" value="QNV38688.1"/>
    <property type="molecule type" value="Genomic_DNA"/>
</dbReference>
<evidence type="ECO:0000313" key="5">
    <source>
        <dbReference type="EMBL" id="QNV38688.1"/>
    </source>
</evidence>
<dbReference type="CDD" id="cd04301">
    <property type="entry name" value="NAT_SF"/>
    <property type="match status" value="1"/>
</dbReference>
<dbReference type="PANTHER" id="PTHR10908">
    <property type="entry name" value="SEROTONIN N-ACETYLTRANSFERASE"/>
    <property type="match status" value="1"/>
</dbReference>
<dbReference type="AlphaFoldDB" id="A0A7H2BG92"/>
<dbReference type="GeneID" id="96623672"/>
<evidence type="ECO:0000313" key="6">
    <source>
        <dbReference type="Proteomes" id="UP000516404"/>
    </source>
</evidence>